<proteinExistence type="predicted"/>
<protein>
    <submittedName>
        <fullName evidence="2">Uncharacterized protein</fullName>
    </submittedName>
</protein>
<feature type="region of interest" description="Disordered" evidence="1">
    <location>
        <begin position="43"/>
        <end position="182"/>
    </location>
</feature>
<accession>A0A382I733</accession>
<sequence>MVALSKQSETKILEDNQMLKQISMALAILCASITVTISSAMSEVNQPDVAAKEKQTEDSKKSSELKETNKKKDFHRHGDMRRKGRFGRDEQTRHKSRFEGRRRGISDANYRRDGHDRKHPSRGQRMSQNGRFRDRRSSEIVKGQSGRSLPSKLTKRLTGEQHQEVQQAVKELRQQHHRQMKSKIAGLLKKYNIELPKEKKPTVDE</sequence>
<reference evidence="2" key="1">
    <citation type="submission" date="2018-05" db="EMBL/GenBank/DDBJ databases">
        <authorList>
            <person name="Lanie J.A."/>
            <person name="Ng W.-L."/>
            <person name="Kazmierczak K.M."/>
            <person name="Andrzejewski T.M."/>
            <person name="Davidsen T.M."/>
            <person name="Wayne K.J."/>
            <person name="Tettelin H."/>
            <person name="Glass J.I."/>
            <person name="Rusch D."/>
            <person name="Podicherti R."/>
            <person name="Tsui H.-C.T."/>
            <person name="Winkler M.E."/>
        </authorList>
    </citation>
    <scope>NUCLEOTIDE SEQUENCE</scope>
</reference>
<feature type="compositionally biased region" description="Basic and acidic residues" evidence="1">
    <location>
        <begin position="50"/>
        <end position="71"/>
    </location>
</feature>
<feature type="compositionally biased region" description="Basic and acidic residues" evidence="1">
    <location>
        <begin position="86"/>
        <end position="116"/>
    </location>
</feature>
<organism evidence="2">
    <name type="scientific">marine metagenome</name>
    <dbReference type="NCBI Taxonomy" id="408172"/>
    <lineage>
        <taxon>unclassified sequences</taxon>
        <taxon>metagenomes</taxon>
        <taxon>ecological metagenomes</taxon>
    </lineage>
</organism>
<evidence type="ECO:0000313" key="2">
    <source>
        <dbReference type="EMBL" id="SVB94683.1"/>
    </source>
</evidence>
<evidence type="ECO:0000256" key="1">
    <source>
        <dbReference type="SAM" id="MobiDB-lite"/>
    </source>
</evidence>
<feature type="compositionally biased region" description="Basic residues" evidence="1">
    <location>
        <begin position="72"/>
        <end position="85"/>
    </location>
</feature>
<dbReference type="AlphaFoldDB" id="A0A382I733"/>
<name>A0A382I733_9ZZZZ</name>
<gene>
    <name evidence="2" type="ORF">METZ01_LOCUS247537</name>
</gene>
<dbReference type="EMBL" id="UINC01065237">
    <property type="protein sequence ID" value="SVB94683.1"/>
    <property type="molecule type" value="Genomic_DNA"/>
</dbReference>